<sequence>MSEEQFKIWKQVEAKGLEKLGNIEKALLAKEGFEEAHKDYCDFVDRLAETTGLTTGELDRHFTTLLAEKGEKKNDSRRKEGKK</sequence>
<dbReference type="Proteomes" id="UP000283834">
    <property type="component" value="Unassembled WGS sequence"/>
</dbReference>
<reference evidence="1 2" key="1">
    <citation type="submission" date="2018-08" db="EMBL/GenBank/DDBJ databases">
        <title>A genome reference for cultivated species of the human gut microbiota.</title>
        <authorList>
            <person name="Zou Y."/>
            <person name="Xue W."/>
            <person name="Luo G."/>
        </authorList>
    </citation>
    <scope>NUCLEOTIDE SEQUENCE [LARGE SCALE GENOMIC DNA]</scope>
    <source>
        <strain evidence="1 2">AF19-16AC</strain>
    </source>
</reference>
<dbReference type="AlphaFoldDB" id="A0A412NI02"/>
<dbReference type="RefSeq" id="WP_118046793.1">
    <property type="nucleotide sequence ID" value="NZ_QRWQ01000006.1"/>
</dbReference>
<name>A0A412NI02_MEDGN</name>
<comment type="caution">
    <text evidence="1">The sequence shown here is derived from an EMBL/GenBank/DDBJ whole genome shotgun (WGS) entry which is preliminary data.</text>
</comment>
<evidence type="ECO:0000313" key="2">
    <source>
        <dbReference type="Proteomes" id="UP000283834"/>
    </source>
</evidence>
<gene>
    <name evidence="1" type="ORF">DWX36_07945</name>
</gene>
<protein>
    <submittedName>
        <fullName evidence="1">Uncharacterized protein</fullName>
    </submittedName>
</protein>
<accession>A0A412NI02</accession>
<organism evidence="1 2">
    <name type="scientific">Mediterraneibacter gnavus</name>
    <name type="common">Ruminococcus gnavus</name>
    <dbReference type="NCBI Taxonomy" id="33038"/>
    <lineage>
        <taxon>Bacteria</taxon>
        <taxon>Bacillati</taxon>
        <taxon>Bacillota</taxon>
        <taxon>Clostridia</taxon>
        <taxon>Lachnospirales</taxon>
        <taxon>Lachnospiraceae</taxon>
        <taxon>Mediterraneibacter</taxon>
    </lineage>
</organism>
<proteinExistence type="predicted"/>
<dbReference type="EMBL" id="QRWQ01000006">
    <property type="protein sequence ID" value="RGT39166.1"/>
    <property type="molecule type" value="Genomic_DNA"/>
</dbReference>
<evidence type="ECO:0000313" key="1">
    <source>
        <dbReference type="EMBL" id="RGT39166.1"/>
    </source>
</evidence>